<evidence type="ECO:0000313" key="4">
    <source>
        <dbReference type="Proteomes" id="UP001500665"/>
    </source>
</evidence>
<dbReference type="InterPro" id="IPR037293">
    <property type="entry name" value="Gal_Oxidase_central_sf"/>
</dbReference>
<dbReference type="Proteomes" id="UP001500665">
    <property type="component" value="Unassembled WGS sequence"/>
</dbReference>
<dbReference type="Gene3D" id="2.130.10.80">
    <property type="entry name" value="Galactose oxidase/kelch, beta-propeller"/>
    <property type="match status" value="1"/>
</dbReference>
<dbReference type="InterPro" id="IPR015202">
    <property type="entry name" value="GO-like_E_set"/>
</dbReference>
<comment type="caution">
    <text evidence="3">The sequence shown here is derived from an EMBL/GenBank/DDBJ whole genome shotgun (WGS) entry which is preliminary data.</text>
</comment>
<organism evidence="3 4">
    <name type="scientific">Actinocorallia libanotica</name>
    <dbReference type="NCBI Taxonomy" id="46162"/>
    <lineage>
        <taxon>Bacteria</taxon>
        <taxon>Bacillati</taxon>
        <taxon>Actinomycetota</taxon>
        <taxon>Actinomycetes</taxon>
        <taxon>Streptosporangiales</taxon>
        <taxon>Thermomonosporaceae</taxon>
        <taxon>Actinocorallia</taxon>
    </lineage>
</organism>
<dbReference type="InterPro" id="IPR014756">
    <property type="entry name" value="Ig_E-set"/>
</dbReference>
<dbReference type="SUPFAM" id="SSF81296">
    <property type="entry name" value="E set domains"/>
    <property type="match status" value="1"/>
</dbReference>
<evidence type="ECO:0000259" key="2">
    <source>
        <dbReference type="Pfam" id="PF09118"/>
    </source>
</evidence>
<feature type="domain" description="Galactose oxidase-like Early set" evidence="2">
    <location>
        <begin position="627"/>
        <end position="720"/>
    </location>
</feature>
<feature type="chain" id="PRO_5046569974" description="Galactose oxidase-like Early set domain-containing protein" evidence="1">
    <location>
        <begin position="27"/>
        <end position="721"/>
    </location>
</feature>
<dbReference type="SUPFAM" id="SSF50965">
    <property type="entry name" value="Galactose oxidase, central domain"/>
    <property type="match status" value="1"/>
</dbReference>
<proteinExistence type="predicted"/>
<evidence type="ECO:0000313" key="3">
    <source>
        <dbReference type="EMBL" id="GAA0963584.1"/>
    </source>
</evidence>
<dbReference type="EMBL" id="BAAAHH010000030">
    <property type="protein sequence ID" value="GAA0963584.1"/>
    <property type="molecule type" value="Genomic_DNA"/>
</dbReference>
<name>A0ABN1RTW1_9ACTN</name>
<dbReference type="InterPro" id="IPR011043">
    <property type="entry name" value="Gal_Oxase/kelch_b-propeller"/>
</dbReference>
<dbReference type="InterPro" id="IPR013783">
    <property type="entry name" value="Ig-like_fold"/>
</dbReference>
<dbReference type="Pfam" id="PF09118">
    <property type="entry name" value="GO-like_E_set"/>
    <property type="match status" value="1"/>
</dbReference>
<dbReference type="RefSeq" id="WP_344244330.1">
    <property type="nucleotide sequence ID" value="NZ_BAAAHH010000030.1"/>
</dbReference>
<gene>
    <name evidence="3" type="ORF">GCM10009550_59480</name>
</gene>
<sequence>MKFRRSRASVVLGASLMGTALLPASADPALSEPAARVQNPGFERLSGGFPACWARWSRGSTEGGVRAVRRAGGRAVEVRVARHARGLRAVVQREDCAVRVRAGGRLDLELSYRSTSGKVRVVLLRKKGDRWVRWHSFPLLPGSKRFRSAALRTPVVPEGAGEVRVGVGLEGKGTLVADDLGLKAARGSARCAGPECAKGHWAVHDFGGGGVRAIHSVLLHSGKVLLIAGSGNSAKRFEKGRFVTKIYDPKNNTFKSVPTPYDMFCAGHVHLPDGRVLVVSGTAAYARNEEGRTTSGWTGSRKSYVFDPRTERYTRVNDLNDGHWYPSATALADGDVYAAGGYAATRTADGANQVSTVAERFSWREGRWLDETEVAQPGINWATYPSLILAGNGRLFYSGTSVFGHPVNKDGSLRGPGFLDPDTGGWLALEDDGGLRQPKARDMSASVLLPPAQDQRVMVVGGKDFSATGKYAIGRTDVIDLKEGEDARYEAGPDLPHGRVNMGGVQAGRQRFRPQPAKAGKTYVSAVILPDGTVMETGGSQRVRMEHVHEASILDPRGRKPSRMRWKPVAADPVSRTYHNTAVLLPDGRVMAAGSNPGNAGPDGESYFDTRISIYHPPYLYREGGARPRITEVPKGWSYGSRPVITTDTAITGASLVRPVAVTHSSDPNQRLVRLPVSPLGGGRYRLRMDRRPAMAPPGWYMLFVTTRSGIPSPAQWVHVN</sequence>
<dbReference type="PANTHER" id="PTHR32208:SF21">
    <property type="entry name" value="LOW QUALITY PROTEIN: ALDEHYDE OXIDASE GLOX-LIKE"/>
    <property type="match status" value="1"/>
</dbReference>
<dbReference type="Gene3D" id="2.60.40.10">
    <property type="entry name" value="Immunoglobulins"/>
    <property type="match status" value="1"/>
</dbReference>
<keyword evidence="1" id="KW-0732">Signal</keyword>
<dbReference type="CDD" id="cd02851">
    <property type="entry name" value="E_set_GO_C"/>
    <property type="match status" value="1"/>
</dbReference>
<dbReference type="PANTHER" id="PTHR32208">
    <property type="entry name" value="SECRETED PROTEIN-RELATED"/>
    <property type="match status" value="1"/>
</dbReference>
<feature type="signal peptide" evidence="1">
    <location>
        <begin position="1"/>
        <end position="26"/>
    </location>
</feature>
<reference evidence="3 4" key="1">
    <citation type="journal article" date="2019" name="Int. J. Syst. Evol. Microbiol.">
        <title>The Global Catalogue of Microorganisms (GCM) 10K type strain sequencing project: providing services to taxonomists for standard genome sequencing and annotation.</title>
        <authorList>
            <consortium name="The Broad Institute Genomics Platform"/>
            <consortium name="The Broad Institute Genome Sequencing Center for Infectious Disease"/>
            <person name="Wu L."/>
            <person name="Ma J."/>
        </authorList>
    </citation>
    <scope>NUCLEOTIDE SEQUENCE [LARGE SCALE GENOMIC DNA]</scope>
    <source>
        <strain evidence="3 4">JCM 10696</strain>
    </source>
</reference>
<keyword evidence="4" id="KW-1185">Reference proteome</keyword>
<evidence type="ECO:0000256" key="1">
    <source>
        <dbReference type="SAM" id="SignalP"/>
    </source>
</evidence>
<protein>
    <recommendedName>
        <fullName evidence="2">Galactose oxidase-like Early set domain-containing protein</fullName>
    </recommendedName>
</protein>
<accession>A0ABN1RTW1</accession>